<gene>
    <name evidence="1" type="ORF">D9613_004465</name>
</gene>
<evidence type="ECO:0000313" key="1">
    <source>
        <dbReference type="EMBL" id="KAF4611896.1"/>
    </source>
</evidence>
<protein>
    <submittedName>
        <fullName evidence="1">Uncharacterized protein</fullName>
    </submittedName>
</protein>
<keyword evidence="2" id="KW-1185">Reference proteome</keyword>
<accession>A0A8H4QJF0</accession>
<reference evidence="1 2" key="1">
    <citation type="submission" date="2019-12" db="EMBL/GenBank/DDBJ databases">
        <authorList>
            <person name="Floudas D."/>
            <person name="Bentzer J."/>
            <person name="Ahren D."/>
            <person name="Johansson T."/>
            <person name="Persson P."/>
            <person name="Tunlid A."/>
        </authorList>
    </citation>
    <scope>NUCLEOTIDE SEQUENCE [LARGE SCALE GENOMIC DNA]</scope>
    <source>
        <strain evidence="1 2">CBS 102.39</strain>
    </source>
</reference>
<organism evidence="1 2">
    <name type="scientific">Agrocybe pediades</name>
    <dbReference type="NCBI Taxonomy" id="84607"/>
    <lineage>
        <taxon>Eukaryota</taxon>
        <taxon>Fungi</taxon>
        <taxon>Dikarya</taxon>
        <taxon>Basidiomycota</taxon>
        <taxon>Agaricomycotina</taxon>
        <taxon>Agaricomycetes</taxon>
        <taxon>Agaricomycetidae</taxon>
        <taxon>Agaricales</taxon>
        <taxon>Agaricineae</taxon>
        <taxon>Strophariaceae</taxon>
        <taxon>Agrocybe</taxon>
    </lineage>
</organism>
<dbReference type="AlphaFoldDB" id="A0A8H4QJF0"/>
<dbReference type="EMBL" id="JAACJL010000057">
    <property type="protein sequence ID" value="KAF4611896.1"/>
    <property type="molecule type" value="Genomic_DNA"/>
</dbReference>
<name>A0A8H4QJF0_9AGAR</name>
<comment type="caution">
    <text evidence="1">The sequence shown here is derived from an EMBL/GenBank/DDBJ whole genome shotgun (WGS) entry which is preliminary data.</text>
</comment>
<sequence>MSGSLSVWPLGNLDEFIRRRRASNINQTTNDTSSVACIVVFVISADILHFRIEKARASSGKELNCLHPN</sequence>
<evidence type="ECO:0000313" key="2">
    <source>
        <dbReference type="Proteomes" id="UP000521872"/>
    </source>
</evidence>
<proteinExistence type="predicted"/>
<dbReference type="Proteomes" id="UP000521872">
    <property type="component" value="Unassembled WGS sequence"/>
</dbReference>